<keyword evidence="1" id="KW-0472">Membrane</keyword>
<evidence type="ECO:0000313" key="3">
    <source>
        <dbReference type="Proteomes" id="UP001620626"/>
    </source>
</evidence>
<comment type="caution">
    <text evidence="2">The sequence shown here is derived from an EMBL/GenBank/DDBJ whole genome shotgun (WGS) entry which is preliminary data.</text>
</comment>
<keyword evidence="1" id="KW-1133">Transmembrane helix</keyword>
<sequence>MLISVQSVNCFILPVLMIIFHPLLRRKACLAFQKFNSFFCPSSVVPVDEVVSVPLQNMAEKNAQTEAYFKQLQET</sequence>
<feature type="transmembrane region" description="Helical" evidence="1">
    <location>
        <begin position="6"/>
        <end position="24"/>
    </location>
</feature>
<dbReference type="AlphaFoldDB" id="A0ABD2IF07"/>
<accession>A0ABD2IF07</accession>
<proteinExistence type="predicted"/>
<organism evidence="2 3">
    <name type="scientific">Heterodera trifolii</name>
    <dbReference type="NCBI Taxonomy" id="157864"/>
    <lineage>
        <taxon>Eukaryota</taxon>
        <taxon>Metazoa</taxon>
        <taxon>Ecdysozoa</taxon>
        <taxon>Nematoda</taxon>
        <taxon>Chromadorea</taxon>
        <taxon>Rhabditida</taxon>
        <taxon>Tylenchina</taxon>
        <taxon>Tylenchomorpha</taxon>
        <taxon>Tylenchoidea</taxon>
        <taxon>Heteroderidae</taxon>
        <taxon>Heteroderinae</taxon>
        <taxon>Heterodera</taxon>
    </lineage>
</organism>
<name>A0ABD2IF07_9BILA</name>
<dbReference type="EMBL" id="JBICBT010001224">
    <property type="protein sequence ID" value="KAL3077682.1"/>
    <property type="molecule type" value="Genomic_DNA"/>
</dbReference>
<gene>
    <name evidence="2" type="ORF">niasHT_037441</name>
</gene>
<keyword evidence="3" id="KW-1185">Reference proteome</keyword>
<keyword evidence="1" id="KW-0812">Transmembrane</keyword>
<dbReference type="Proteomes" id="UP001620626">
    <property type="component" value="Unassembled WGS sequence"/>
</dbReference>
<evidence type="ECO:0000313" key="2">
    <source>
        <dbReference type="EMBL" id="KAL3077682.1"/>
    </source>
</evidence>
<evidence type="ECO:0000256" key="1">
    <source>
        <dbReference type="SAM" id="Phobius"/>
    </source>
</evidence>
<protein>
    <submittedName>
        <fullName evidence="2">Uncharacterized protein</fullName>
    </submittedName>
</protein>
<reference evidence="2 3" key="1">
    <citation type="submission" date="2024-10" db="EMBL/GenBank/DDBJ databases">
        <authorList>
            <person name="Kim D."/>
        </authorList>
    </citation>
    <scope>NUCLEOTIDE SEQUENCE [LARGE SCALE GENOMIC DNA]</scope>
    <source>
        <strain evidence="2">BH-2024</strain>
    </source>
</reference>